<dbReference type="AlphaFoldDB" id="A0A919N8W1"/>
<dbReference type="PANTHER" id="PTHR43046:SF14">
    <property type="entry name" value="MUTT_NUDIX FAMILY PROTEIN"/>
    <property type="match status" value="1"/>
</dbReference>
<dbReference type="Proteomes" id="UP000629619">
    <property type="component" value="Unassembled WGS sequence"/>
</dbReference>
<evidence type="ECO:0000256" key="1">
    <source>
        <dbReference type="ARBA" id="ARBA00001946"/>
    </source>
</evidence>
<evidence type="ECO:0000256" key="3">
    <source>
        <dbReference type="ARBA" id="ARBA00022801"/>
    </source>
</evidence>
<proteinExistence type="inferred from homology"/>
<evidence type="ECO:0000313" key="6">
    <source>
        <dbReference type="EMBL" id="GIF06452.1"/>
    </source>
</evidence>
<dbReference type="InterPro" id="IPR015797">
    <property type="entry name" value="NUDIX_hydrolase-like_dom_sf"/>
</dbReference>
<dbReference type="Pfam" id="PF00293">
    <property type="entry name" value="NUDIX"/>
    <property type="match status" value="2"/>
</dbReference>
<comment type="caution">
    <text evidence="6">The sequence shown here is derived from an EMBL/GenBank/DDBJ whole genome shotgun (WGS) entry which is preliminary data.</text>
</comment>
<dbReference type="RefSeq" id="WP_203681783.1">
    <property type="nucleotide sequence ID" value="NZ_BOMW01000036.1"/>
</dbReference>
<dbReference type="InterPro" id="IPR000086">
    <property type="entry name" value="NUDIX_hydrolase_dom"/>
</dbReference>
<comment type="similarity">
    <text evidence="2 4">Belongs to the Nudix hydrolase family.</text>
</comment>
<keyword evidence="3 4" id="KW-0378">Hydrolase</keyword>
<accession>A0A919N8W1</accession>
<evidence type="ECO:0000256" key="2">
    <source>
        <dbReference type="ARBA" id="ARBA00005582"/>
    </source>
</evidence>
<dbReference type="EMBL" id="BOMW01000036">
    <property type="protein sequence ID" value="GIF06452.1"/>
    <property type="molecule type" value="Genomic_DNA"/>
</dbReference>
<dbReference type="SUPFAM" id="SSF55811">
    <property type="entry name" value="Nudix"/>
    <property type="match status" value="2"/>
</dbReference>
<protein>
    <recommendedName>
        <fullName evidence="5">Nudix hydrolase domain-containing protein</fullName>
    </recommendedName>
</protein>
<dbReference type="PROSITE" id="PS51462">
    <property type="entry name" value="NUDIX"/>
    <property type="match status" value="2"/>
</dbReference>
<evidence type="ECO:0000256" key="4">
    <source>
        <dbReference type="RuleBase" id="RU003476"/>
    </source>
</evidence>
<dbReference type="CDD" id="cd02883">
    <property type="entry name" value="NUDIX_Hydrolase"/>
    <property type="match status" value="2"/>
</dbReference>
<dbReference type="GO" id="GO:0016787">
    <property type="term" value="F:hydrolase activity"/>
    <property type="evidence" value="ECO:0007669"/>
    <property type="project" value="UniProtKB-KW"/>
</dbReference>
<feature type="domain" description="Nudix hydrolase" evidence="5">
    <location>
        <begin position="2"/>
        <end position="138"/>
    </location>
</feature>
<reference evidence="6" key="1">
    <citation type="submission" date="2021-01" db="EMBL/GenBank/DDBJ databases">
        <title>Whole genome shotgun sequence of Actinoplanes siamensis NBRC 109076.</title>
        <authorList>
            <person name="Komaki H."/>
            <person name="Tamura T."/>
        </authorList>
    </citation>
    <scope>NUCLEOTIDE SEQUENCE</scope>
    <source>
        <strain evidence="6">NBRC 109076</strain>
    </source>
</reference>
<dbReference type="InterPro" id="IPR020476">
    <property type="entry name" value="Nudix_hydrolase"/>
</dbReference>
<dbReference type="InterPro" id="IPR020084">
    <property type="entry name" value="NUDIX_hydrolase_CS"/>
</dbReference>
<sequence length="296" mass="31557">MKIRRTAAYGVARSADGSVLLTRGSDRSAFPGVWSLPGGGVDHGEHPADAVVREVAEETGLAVAVTGVRAVVADVVALPDGPLEHTDRIVYDVTVTGGDVRAETDGTTDLAQWVTHAEVAARPLLPFTARTLGVQFEAPGEVPHDDEPVLRADRVQRFGAYGWVTDPAGRILLARITQGYPGGGQWHLPGGGTDFGETPEQGLIRELYEETSQRGRIDGLLSVGHRYDPAALGPEGVPMDWQVIRVVYRVRVDEPVIARVTEAAGGSTDRASWFTRGEVAELQLTELAQDALAQAG</sequence>
<dbReference type="Gene3D" id="3.90.79.10">
    <property type="entry name" value="Nucleoside Triphosphate Pyrophosphohydrolase"/>
    <property type="match status" value="2"/>
</dbReference>
<evidence type="ECO:0000313" key="7">
    <source>
        <dbReference type="Proteomes" id="UP000629619"/>
    </source>
</evidence>
<feature type="domain" description="Nudix hydrolase" evidence="5">
    <location>
        <begin position="155"/>
        <end position="296"/>
    </location>
</feature>
<name>A0A919N8W1_9ACTN</name>
<dbReference type="PROSITE" id="PS00893">
    <property type="entry name" value="NUDIX_BOX"/>
    <property type="match status" value="1"/>
</dbReference>
<comment type="cofactor">
    <cofactor evidence="1">
        <name>Mg(2+)</name>
        <dbReference type="ChEBI" id="CHEBI:18420"/>
    </cofactor>
</comment>
<gene>
    <name evidence="6" type="ORF">Asi03nite_39900</name>
</gene>
<evidence type="ECO:0000259" key="5">
    <source>
        <dbReference type="PROSITE" id="PS51462"/>
    </source>
</evidence>
<dbReference type="PANTHER" id="PTHR43046">
    <property type="entry name" value="GDP-MANNOSE MANNOSYL HYDROLASE"/>
    <property type="match status" value="1"/>
</dbReference>
<keyword evidence="7" id="KW-1185">Reference proteome</keyword>
<dbReference type="PRINTS" id="PR00502">
    <property type="entry name" value="NUDIXFAMILY"/>
</dbReference>
<organism evidence="6 7">
    <name type="scientific">Actinoplanes siamensis</name>
    <dbReference type="NCBI Taxonomy" id="1223317"/>
    <lineage>
        <taxon>Bacteria</taxon>
        <taxon>Bacillati</taxon>
        <taxon>Actinomycetota</taxon>
        <taxon>Actinomycetes</taxon>
        <taxon>Micromonosporales</taxon>
        <taxon>Micromonosporaceae</taxon>
        <taxon>Actinoplanes</taxon>
    </lineage>
</organism>